<keyword evidence="6 9" id="KW-0057">Aromatic amino acid biosynthesis</keyword>
<evidence type="ECO:0000256" key="5">
    <source>
        <dbReference type="ARBA" id="ARBA00022822"/>
    </source>
</evidence>
<evidence type="ECO:0000256" key="1">
    <source>
        <dbReference type="ARBA" id="ARBA00003365"/>
    </source>
</evidence>
<evidence type="ECO:0000256" key="7">
    <source>
        <dbReference type="ARBA" id="ARBA00023239"/>
    </source>
</evidence>
<dbReference type="PATRIC" id="fig|1246626.3.peg.2021"/>
<comment type="subunit">
    <text evidence="3 9">Tetramer of two alpha and two beta chains.</text>
</comment>
<reference evidence="11 12" key="1">
    <citation type="journal article" date="2014" name="Gene">
        <title>A comparative genomic analysis of the alkalitolerant soil bacterium Bacillus lehensis G1.</title>
        <authorList>
            <person name="Noor Y.M."/>
            <person name="Samsulrizal N.H."/>
            <person name="Jema'on N.A."/>
            <person name="Low K.O."/>
            <person name="Ramli A.N."/>
            <person name="Alias N.I."/>
            <person name="Damis S.I."/>
            <person name="Fuzi S.F."/>
            <person name="Isa M.N."/>
            <person name="Murad A.M."/>
            <person name="Raih M.F."/>
            <person name="Bakar F.D."/>
            <person name="Najimudin N."/>
            <person name="Mahadi N.M."/>
            <person name="Illias R.M."/>
        </authorList>
    </citation>
    <scope>NUCLEOTIDE SEQUENCE [LARGE SCALE GENOMIC DNA]</scope>
    <source>
        <strain evidence="11 12">G1</strain>
    </source>
</reference>
<feature type="active site" description="Proton acceptor" evidence="9">
    <location>
        <position position="55"/>
    </location>
</feature>
<dbReference type="InterPro" id="IPR013785">
    <property type="entry name" value="Aldolase_TIM"/>
</dbReference>
<dbReference type="SUPFAM" id="SSF51366">
    <property type="entry name" value="Ribulose-phoshate binding barrel"/>
    <property type="match status" value="1"/>
</dbReference>
<dbReference type="GO" id="GO:0004834">
    <property type="term" value="F:tryptophan synthase activity"/>
    <property type="evidence" value="ECO:0007669"/>
    <property type="project" value="UniProtKB-UniRule"/>
</dbReference>
<accession>A0A060M3G1</accession>
<dbReference type="EMBL" id="CP003923">
    <property type="protein sequence ID" value="AIC94599.1"/>
    <property type="molecule type" value="Genomic_DNA"/>
</dbReference>
<comment type="pathway">
    <text evidence="2 9">Amino-acid biosynthesis; L-tryptophan biosynthesis; L-tryptophan from chorismate: step 5/5.</text>
</comment>
<dbReference type="GO" id="GO:0005829">
    <property type="term" value="C:cytosol"/>
    <property type="evidence" value="ECO:0007669"/>
    <property type="project" value="TreeGrafter"/>
</dbReference>
<keyword evidence="12" id="KW-1185">Reference proteome</keyword>
<evidence type="ECO:0000256" key="10">
    <source>
        <dbReference type="RuleBase" id="RU003662"/>
    </source>
</evidence>
<name>A0A060M3G1_9BACI</name>
<evidence type="ECO:0000256" key="3">
    <source>
        <dbReference type="ARBA" id="ARBA00011270"/>
    </source>
</evidence>
<dbReference type="HOGENOM" id="CLU_016734_0_0_9"/>
<dbReference type="eggNOG" id="COG0159">
    <property type="taxonomic scope" value="Bacteria"/>
</dbReference>
<dbReference type="EC" id="4.2.1.20" evidence="9"/>
<dbReference type="Proteomes" id="UP000027142">
    <property type="component" value="Chromosome"/>
</dbReference>
<organism evidence="11 12">
    <name type="scientific">Shouchella lehensis G1</name>
    <dbReference type="NCBI Taxonomy" id="1246626"/>
    <lineage>
        <taxon>Bacteria</taxon>
        <taxon>Bacillati</taxon>
        <taxon>Bacillota</taxon>
        <taxon>Bacilli</taxon>
        <taxon>Bacillales</taxon>
        <taxon>Bacillaceae</taxon>
        <taxon>Shouchella</taxon>
    </lineage>
</organism>
<dbReference type="NCBIfam" id="TIGR00262">
    <property type="entry name" value="trpA"/>
    <property type="match status" value="1"/>
</dbReference>
<comment type="catalytic activity">
    <reaction evidence="8 9">
        <text>(1S,2R)-1-C-(indol-3-yl)glycerol 3-phosphate + L-serine = D-glyceraldehyde 3-phosphate + L-tryptophan + H2O</text>
        <dbReference type="Rhea" id="RHEA:10532"/>
        <dbReference type="ChEBI" id="CHEBI:15377"/>
        <dbReference type="ChEBI" id="CHEBI:33384"/>
        <dbReference type="ChEBI" id="CHEBI:57912"/>
        <dbReference type="ChEBI" id="CHEBI:58866"/>
        <dbReference type="ChEBI" id="CHEBI:59776"/>
        <dbReference type="EC" id="4.2.1.20"/>
    </reaction>
</comment>
<dbReference type="AlphaFoldDB" id="A0A060M3G1"/>
<dbReference type="HAMAP" id="MF_00131">
    <property type="entry name" value="Trp_synth_alpha"/>
    <property type="match status" value="1"/>
</dbReference>
<protein>
    <recommendedName>
        <fullName evidence="9">Tryptophan synthase alpha chain</fullName>
        <ecNumber evidence="9">4.2.1.20</ecNumber>
    </recommendedName>
</protein>
<keyword evidence="5 9" id="KW-0822">Tryptophan biosynthesis</keyword>
<dbReference type="PANTHER" id="PTHR43406:SF1">
    <property type="entry name" value="TRYPTOPHAN SYNTHASE ALPHA CHAIN, CHLOROPLASTIC"/>
    <property type="match status" value="1"/>
</dbReference>
<dbReference type="InterPro" id="IPR018204">
    <property type="entry name" value="Trp_synthase_alpha_AS"/>
</dbReference>
<gene>
    <name evidence="9" type="primary">trpA</name>
    <name evidence="11" type="ORF">BleG1_2021</name>
</gene>
<evidence type="ECO:0000256" key="2">
    <source>
        <dbReference type="ARBA" id="ARBA00004733"/>
    </source>
</evidence>
<dbReference type="PROSITE" id="PS00167">
    <property type="entry name" value="TRP_SYNTHASE_ALPHA"/>
    <property type="match status" value="1"/>
</dbReference>
<evidence type="ECO:0000313" key="11">
    <source>
        <dbReference type="EMBL" id="AIC94599.1"/>
    </source>
</evidence>
<keyword evidence="7 9" id="KW-0456">Lyase</keyword>
<dbReference type="OrthoDB" id="9804578at2"/>
<sequence>MNRLAQALQKDDLFIPFITAGDPSLDVTIELLLSLQKQGADVIELGVPYSDPLADGPTIQAASIRAIKAGTTLPQILKMIPLARSKGVHVPIILFTYANPLYQYGFETFVEQASTFEVDGVLVPDLPFEEAQTLATLCEANGLSFISMVAPTSRERIKKIASSASGFLYCVSTTGVTGARDQLPADLKKFIDTVKQHAQVPCVVGFGIHKREQVEAIQQYADGVVIGSAIVKEIEKRGKQLLIEREKEKALAEIEDYIGELQGINTVSR</sequence>
<proteinExistence type="inferred from homology"/>
<evidence type="ECO:0000313" key="12">
    <source>
        <dbReference type="Proteomes" id="UP000027142"/>
    </source>
</evidence>
<dbReference type="UniPathway" id="UPA00035">
    <property type="reaction ID" value="UER00044"/>
</dbReference>
<dbReference type="CDD" id="cd04724">
    <property type="entry name" value="Tryptophan_synthase_alpha"/>
    <property type="match status" value="1"/>
</dbReference>
<evidence type="ECO:0000256" key="8">
    <source>
        <dbReference type="ARBA" id="ARBA00049047"/>
    </source>
</evidence>
<dbReference type="InterPro" id="IPR011060">
    <property type="entry name" value="RibuloseP-bd_barrel"/>
</dbReference>
<evidence type="ECO:0000256" key="6">
    <source>
        <dbReference type="ARBA" id="ARBA00023141"/>
    </source>
</evidence>
<dbReference type="PANTHER" id="PTHR43406">
    <property type="entry name" value="TRYPTOPHAN SYNTHASE, ALPHA CHAIN"/>
    <property type="match status" value="1"/>
</dbReference>
<dbReference type="RefSeq" id="WP_038480229.1">
    <property type="nucleotide sequence ID" value="NZ_CP003923.1"/>
</dbReference>
<dbReference type="KEGG" id="ble:BleG1_2021"/>
<keyword evidence="4 9" id="KW-0028">Amino-acid biosynthesis</keyword>
<dbReference type="InterPro" id="IPR002028">
    <property type="entry name" value="Trp_synthase_suA"/>
</dbReference>
<evidence type="ECO:0000256" key="9">
    <source>
        <dbReference type="HAMAP-Rule" id="MF_00131"/>
    </source>
</evidence>
<comment type="function">
    <text evidence="1 9">The alpha subunit is responsible for the aldol cleavage of indoleglycerol phosphate to indole and glyceraldehyde 3-phosphate.</text>
</comment>
<evidence type="ECO:0000256" key="4">
    <source>
        <dbReference type="ARBA" id="ARBA00022605"/>
    </source>
</evidence>
<feature type="active site" description="Proton acceptor" evidence="9">
    <location>
        <position position="44"/>
    </location>
</feature>
<dbReference type="FunFam" id="3.20.20.70:FF:000037">
    <property type="entry name" value="Tryptophan synthase alpha chain"/>
    <property type="match status" value="1"/>
</dbReference>
<dbReference type="Gene3D" id="3.20.20.70">
    <property type="entry name" value="Aldolase class I"/>
    <property type="match status" value="1"/>
</dbReference>
<dbReference type="STRING" id="1246626.BleG1_2021"/>
<comment type="similarity">
    <text evidence="9 10">Belongs to the TrpA family.</text>
</comment>
<dbReference type="Pfam" id="PF00290">
    <property type="entry name" value="Trp_syntA"/>
    <property type="match status" value="1"/>
</dbReference>